<evidence type="ECO:0000313" key="9">
    <source>
        <dbReference type="Proteomes" id="UP000728185"/>
    </source>
</evidence>
<evidence type="ECO:0000256" key="4">
    <source>
        <dbReference type="ARBA" id="ARBA00022917"/>
    </source>
</evidence>
<evidence type="ECO:0000256" key="6">
    <source>
        <dbReference type="RuleBase" id="RU363039"/>
    </source>
</evidence>
<dbReference type="Proteomes" id="UP000728185">
    <property type="component" value="Unassembled WGS sequence"/>
</dbReference>
<dbReference type="EMBL" id="LUCM01007639">
    <property type="protein sequence ID" value="KAA0189604.1"/>
    <property type="molecule type" value="Genomic_DNA"/>
</dbReference>
<evidence type="ECO:0000259" key="7">
    <source>
        <dbReference type="Pfam" id="PF09334"/>
    </source>
</evidence>
<keyword evidence="5 6" id="KW-0030">Aminoacyl-tRNA synthetase</keyword>
<proteinExistence type="inferred from homology"/>
<reference evidence="8" key="1">
    <citation type="submission" date="2019-05" db="EMBL/GenBank/DDBJ databases">
        <title>Annotation for the trematode Fasciolopsis buski.</title>
        <authorList>
            <person name="Choi Y.-J."/>
        </authorList>
    </citation>
    <scope>NUCLEOTIDE SEQUENCE</scope>
    <source>
        <strain evidence="8">HT</strain>
        <tissue evidence="8">Whole worm</tissue>
    </source>
</reference>
<dbReference type="OrthoDB" id="5844513at2759"/>
<comment type="similarity">
    <text evidence="6">Belongs to the class-I aminoacyl-tRNA synthetase family.</text>
</comment>
<evidence type="ECO:0000256" key="1">
    <source>
        <dbReference type="ARBA" id="ARBA00022598"/>
    </source>
</evidence>
<dbReference type="PANTHER" id="PTHR43326">
    <property type="entry name" value="METHIONYL-TRNA SYNTHETASE"/>
    <property type="match status" value="1"/>
</dbReference>
<dbReference type="Pfam" id="PF09334">
    <property type="entry name" value="tRNA-synt_1g"/>
    <property type="match status" value="1"/>
</dbReference>
<feature type="domain" description="Methionyl/Leucyl tRNA synthetase" evidence="7">
    <location>
        <begin position="2"/>
        <end position="175"/>
    </location>
</feature>
<dbReference type="InterPro" id="IPR014729">
    <property type="entry name" value="Rossmann-like_a/b/a_fold"/>
</dbReference>
<protein>
    <submittedName>
        <fullName evidence="8">Methionyl-tRNA synthetase mitochondrial</fullName>
    </submittedName>
</protein>
<evidence type="ECO:0000256" key="5">
    <source>
        <dbReference type="ARBA" id="ARBA00023146"/>
    </source>
</evidence>
<dbReference type="GO" id="GO:0005524">
    <property type="term" value="F:ATP binding"/>
    <property type="evidence" value="ECO:0007669"/>
    <property type="project" value="UniProtKB-KW"/>
</dbReference>
<dbReference type="InterPro" id="IPR015413">
    <property type="entry name" value="Methionyl/Leucyl_tRNA_Synth"/>
</dbReference>
<organism evidence="8 9">
    <name type="scientific">Fasciolopsis buskii</name>
    <dbReference type="NCBI Taxonomy" id="27845"/>
    <lineage>
        <taxon>Eukaryota</taxon>
        <taxon>Metazoa</taxon>
        <taxon>Spiralia</taxon>
        <taxon>Lophotrochozoa</taxon>
        <taxon>Platyhelminthes</taxon>
        <taxon>Trematoda</taxon>
        <taxon>Digenea</taxon>
        <taxon>Plagiorchiida</taxon>
        <taxon>Echinostomata</taxon>
        <taxon>Echinostomatoidea</taxon>
        <taxon>Fasciolidae</taxon>
        <taxon>Fasciolopsis</taxon>
    </lineage>
</organism>
<name>A0A8E0RSY0_9TREM</name>
<keyword evidence="9" id="KW-1185">Reference proteome</keyword>
<dbReference type="PANTHER" id="PTHR43326:SF1">
    <property type="entry name" value="METHIONINE--TRNA LIGASE, MITOCHONDRIAL"/>
    <property type="match status" value="1"/>
</dbReference>
<dbReference type="SUPFAM" id="SSF52374">
    <property type="entry name" value="Nucleotidylyl transferase"/>
    <property type="match status" value="1"/>
</dbReference>
<keyword evidence="1 6" id="KW-0436">Ligase</keyword>
<dbReference type="InterPro" id="IPR023457">
    <property type="entry name" value="Met-tRNA_synth_2"/>
</dbReference>
<keyword evidence="2 6" id="KW-0547">Nucleotide-binding</keyword>
<evidence type="ECO:0000256" key="2">
    <source>
        <dbReference type="ARBA" id="ARBA00022741"/>
    </source>
</evidence>
<dbReference type="Gene3D" id="2.170.220.10">
    <property type="match status" value="1"/>
</dbReference>
<evidence type="ECO:0000256" key="3">
    <source>
        <dbReference type="ARBA" id="ARBA00022840"/>
    </source>
</evidence>
<keyword evidence="3 6" id="KW-0067">ATP-binding</keyword>
<dbReference type="GO" id="GO:0006431">
    <property type="term" value="P:methionyl-tRNA aminoacylation"/>
    <property type="evidence" value="ECO:0007669"/>
    <property type="project" value="TreeGrafter"/>
</dbReference>
<keyword evidence="4 6" id="KW-0648">Protein biosynthesis</keyword>
<gene>
    <name evidence="8" type="ORF">FBUS_11360</name>
</gene>
<accession>A0A8E0RSY0</accession>
<dbReference type="GO" id="GO:0004825">
    <property type="term" value="F:methionine-tRNA ligase activity"/>
    <property type="evidence" value="ECO:0007669"/>
    <property type="project" value="InterPro"/>
</dbReference>
<comment type="caution">
    <text evidence="8">The sequence shown here is derived from an EMBL/GenBank/DDBJ whole genome shotgun (WGS) entry which is preliminary data.</text>
</comment>
<evidence type="ECO:0000313" key="8">
    <source>
        <dbReference type="EMBL" id="KAA0189604.1"/>
    </source>
</evidence>
<sequence>MYVDEISPLFEMLCQRNSVELSDFVRTTEERHKRAVESFWSRLDESGHIYESFYSGWYSVSDESFYSDWEIITPNQRTCGQGHSVPDRRATHVAKETGSPVEWMEERTYMFRLTDFKHRLHEWLDSGAFLEQSEAQQMWKMKAHEMVDTAQDISLSRSRSRMDWGIPVPKDSQQIVSMRPLLFGFVGAGHKKCPFFCLSLRCCYLCAQAFKLF</sequence>
<dbReference type="Gene3D" id="3.40.50.620">
    <property type="entry name" value="HUPs"/>
    <property type="match status" value="1"/>
</dbReference>
<dbReference type="AlphaFoldDB" id="A0A8E0RSY0"/>